<organism evidence="1 2">
    <name type="scientific">Aspergillus fumigatiaffinis</name>
    <dbReference type="NCBI Taxonomy" id="340414"/>
    <lineage>
        <taxon>Eukaryota</taxon>
        <taxon>Fungi</taxon>
        <taxon>Dikarya</taxon>
        <taxon>Ascomycota</taxon>
        <taxon>Pezizomycotina</taxon>
        <taxon>Eurotiomycetes</taxon>
        <taxon>Eurotiomycetidae</taxon>
        <taxon>Eurotiales</taxon>
        <taxon>Aspergillaceae</taxon>
        <taxon>Aspergillus</taxon>
        <taxon>Aspergillus subgen. Fumigati</taxon>
    </lineage>
</organism>
<reference evidence="1" key="2">
    <citation type="submission" date="2020-04" db="EMBL/GenBank/DDBJ databases">
        <authorList>
            <person name="Santos R.A.C."/>
            <person name="Steenwyk J.L."/>
            <person name="Rivero-Menendez O."/>
            <person name="Mead M.E."/>
            <person name="Silva L.P."/>
            <person name="Bastos R.W."/>
            <person name="Alastruey-Izquierdo A."/>
            <person name="Goldman G.H."/>
            <person name="Rokas A."/>
        </authorList>
    </citation>
    <scope>NUCLEOTIDE SEQUENCE</scope>
    <source>
        <strain evidence="1">CNM-CM6805</strain>
    </source>
</reference>
<name>A0A8H4HFU1_9EURO</name>
<accession>A0A8H4HFU1</accession>
<protein>
    <submittedName>
        <fullName evidence="1">Uncharacterized protein</fullName>
    </submittedName>
</protein>
<dbReference type="Proteomes" id="UP000653565">
    <property type="component" value="Unassembled WGS sequence"/>
</dbReference>
<evidence type="ECO:0000313" key="2">
    <source>
        <dbReference type="Proteomes" id="UP000653565"/>
    </source>
</evidence>
<sequence length="122" mass="14225">MISTTRPRNTELNYLRFITGRQDLPFYYKAEVEIQRSFLDAFTKARIVLAGAAERRPRSLVITSRHQELSQALQHPRMLLCFEMVSAIKPVIVLVFELISMFFRMSLEELQLFAGKEDKNEA</sequence>
<evidence type="ECO:0000313" key="1">
    <source>
        <dbReference type="EMBL" id="KAF4245128.1"/>
    </source>
</evidence>
<comment type="caution">
    <text evidence="1">The sequence shown here is derived from an EMBL/GenBank/DDBJ whole genome shotgun (WGS) entry which is preliminary data.</text>
</comment>
<dbReference type="AlphaFoldDB" id="A0A8H4HFU1"/>
<reference evidence="1" key="1">
    <citation type="journal article" date="2020" name="bioRxiv">
        <title>Genomic and phenotypic heterogeneity of clinical isolates of the human pathogens Aspergillus fumigatus, Aspergillus lentulus and Aspergillus fumigatiaffinis.</title>
        <authorList>
            <person name="dos Santos R.A.C."/>
            <person name="Steenwyk J.L."/>
            <person name="Rivero-Menendez O."/>
            <person name="Mead M.E."/>
            <person name="Silva L.P."/>
            <person name="Bastos R.W."/>
            <person name="Alastruey-Izquierdo A."/>
            <person name="Goldman G.H."/>
            <person name="Rokas A."/>
        </authorList>
    </citation>
    <scope>NUCLEOTIDE SEQUENCE</scope>
    <source>
        <strain evidence="1">CNM-CM6805</strain>
    </source>
</reference>
<proteinExistence type="predicted"/>
<dbReference type="EMBL" id="JAAAPX010000003">
    <property type="protein sequence ID" value="KAF4245128.1"/>
    <property type="molecule type" value="Genomic_DNA"/>
</dbReference>
<gene>
    <name evidence="1" type="ORF">CNMCM6805_006561</name>
</gene>
<keyword evidence="2" id="KW-1185">Reference proteome</keyword>